<feature type="compositionally biased region" description="Basic and acidic residues" evidence="1">
    <location>
        <begin position="84"/>
        <end position="104"/>
    </location>
</feature>
<dbReference type="OrthoDB" id="10541832at2759"/>
<sequence length="274" mass="31601">MINLRRDFENLKMKEVEMVKQYADRIMAVISSLQDSRDLSTISLSELINALYALEQRRASKEKGHTEDVFQTRNKDVASSSNNEKNDWTEKKDDSWRDGGKEKNPPCSYCKKTNHLERSIVEAYHRCDLAVWEPTIFEEVAQENNIGACCKMVKKKCSKLANHVVASSRMKCKPTSLLKCRLQTQQKCVLIDVRVIKSANYKLNEMCAAKVQGHKNVSSSKHKLGSRQRCKPLDTLTKPLVKMMFEKLRYSIRVRSMEVKEECCEMTIHANCEL</sequence>
<comment type="caution">
    <text evidence="2">The sequence shown here is derived from an EMBL/GenBank/DDBJ whole genome shotgun (WGS) entry which is preliminary data.</text>
</comment>
<evidence type="ECO:0000313" key="2">
    <source>
        <dbReference type="EMBL" id="KAH1097825.1"/>
    </source>
</evidence>
<dbReference type="Proteomes" id="UP000828251">
    <property type="component" value="Unassembled WGS sequence"/>
</dbReference>
<organism evidence="2 3">
    <name type="scientific">Gossypium stocksii</name>
    <dbReference type="NCBI Taxonomy" id="47602"/>
    <lineage>
        <taxon>Eukaryota</taxon>
        <taxon>Viridiplantae</taxon>
        <taxon>Streptophyta</taxon>
        <taxon>Embryophyta</taxon>
        <taxon>Tracheophyta</taxon>
        <taxon>Spermatophyta</taxon>
        <taxon>Magnoliopsida</taxon>
        <taxon>eudicotyledons</taxon>
        <taxon>Gunneridae</taxon>
        <taxon>Pentapetalae</taxon>
        <taxon>rosids</taxon>
        <taxon>malvids</taxon>
        <taxon>Malvales</taxon>
        <taxon>Malvaceae</taxon>
        <taxon>Malvoideae</taxon>
        <taxon>Gossypium</taxon>
    </lineage>
</organism>
<reference evidence="2 3" key="1">
    <citation type="journal article" date="2021" name="Plant Biotechnol. J.">
        <title>Multi-omics assisted identification of the key and species-specific regulatory components of drought-tolerant mechanisms in Gossypium stocksii.</title>
        <authorList>
            <person name="Yu D."/>
            <person name="Ke L."/>
            <person name="Zhang D."/>
            <person name="Wu Y."/>
            <person name="Sun Y."/>
            <person name="Mei J."/>
            <person name="Sun J."/>
            <person name="Sun Y."/>
        </authorList>
    </citation>
    <scope>NUCLEOTIDE SEQUENCE [LARGE SCALE GENOMIC DNA]</scope>
    <source>
        <strain evidence="3">cv. E1</strain>
        <tissue evidence="2">Leaf</tissue>
    </source>
</reference>
<name>A0A9D3VUN4_9ROSI</name>
<gene>
    <name evidence="2" type="ORF">J1N35_014746</name>
</gene>
<protein>
    <submittedName>
        <fullName evidence="2">Uncharacterized protein</fullName>
    </submittedName>
</protein>
<accession>A0A9D3VUN4</accession>
<proteinExistence type="predicted"/>
<dbReference type="EMBL" id="JAIQCV010000005">
    <property type="protein sequence ID" value="KAH1097825.1"/>
    <property type="molecule type" value="Genomic_DNA"/>
</dbReference>
<feature type="compositionally biased region" description="Basic and acidic residues" evidence="1">
    <location>
        <begin position="63"/>
        <end position="76"/>
    </location>
</feature>
<keyword evidence="3" id="KW-1185">Reference proteome</keyword>
<dbReference type="AlphaFoldDB" id="A0A9D3VUN4"/>
<evidence type="ECO:0000313" key="3">
    <source>
        <dbReference type="Proteomes" id="UP000828251"/>
    </source>
</evidence>
<feature type="region of interest" description="Disordered" evidence="1">
    <location>
        <begin position="63"/>
        <end position="104"/>
    </location>
</feature>
<evidence type="ECO:0000256" key="1">
    <source>
        <dbReference type="SAM" id="MobiDB-lite"/>
    </source>
</evidence>